<dbReference type="EMBL" id="ML977500">
    <property type="protein sequence ID" value="KAF2132694.1"/>
    <property type="molecule type" value="Genomic_DNA"/>
</dbReference>
<gene>
    <name evidence="2" type="ORF">P153DRAFT_363982</name>
</gene>
<name>A0A6A6AP29_9PLEO</name>
<proteinExistence type="predicted"/>
<keyword evidence="3" id="KW-1185">Reference proteome</keyword>
<organism evidence="2 3">
    <name type="scientific">Dothidotthia symphoricarpi CBS 119687</name>
    <dbReference type="NCBI Taxonomy" id="1392245"/>
    <lineage>
        <taxon>Eukaryota</taxon>
        <taxon>Fungi</taxon>
        <taxon>Dikarya</taxon>
        <taxon>Ascomycota</taxon>
        <taxon>Pezizomycotina</taxon>
        <taxon>Dothideomycetes</taxon>
        <taxon>Pleosporomycetidae</taxon>
        <taxon>Pleosporales</taxon>
        <taxon>Dothidotthiaceae</taxon>
        <taxon>Dothidotthia</taxon>
    </lineage>
</organism>
<evidence type="ECO:0000313" key="3">
    <source>
        <dbReference type="Proteomes" id="UP000799771"/>
    </source>
</evidence>
<feature type="domain" description="DUF7730" evidence="1">
    <location>
        <begin position="108"/>
        <end position="167"/>
    </location>
</feature>
<evidence type="ECO:0000313" key="2">
    <source>
        <dbReference type="EMBL" id="KAF2132694.1"/>
    </source>
</evidence>
<dbReference type="Pfam" id="PF24864">
    <property type="entry name" value="DUF7730"/>
    <property type="match status" value="1"/>
</dbReference>
<dbReference type="AlphaFoldDB" id="A0A6A6AP29"/>
<dbReference type="Proteomes" id="UP000799771">
    <property type="component" value="Unassembled WGS sequence"/>
</dbReference>
<sequence>MSPPKTADGVKTKKEKTGTKDRIMKKGGIVKTLRNARGYHKFKSGMLNVTPKGDEKELVNSNRNSPLLRLPPELRNRIWSHVLGGKIFRASYQRPGQKYKLRSPPTEPDNCMSLLQTCRQIYSEGALMPLSLNTFTIESPRCMKRLQKCLKEYQRKQIVSIQLELEVLNYSAWFDPWYFEYYKISIPVIFPGLRQLRVLVLSPSANDTSFQEAEGHVRDQLGPLIQGMPSPVNILVEQTNQDWKSYDLSWKNVPASDRTLDVVGTTHVSNSSMVLDK</sequence>
<reference evidence="2" key="1">
    <citation type="journal article" date="2020" name="Stud. Mycol.">
        <title>101 Dothideomycetes genomes: a test case for predicting lifestyles and emergence of pathogens.</title>
        <authorList>
            <person name="Haridas S."/>
            <person name="Albert R."/>
            <person name="Binder M."/>
            <person name="Bloem J."/>
            <person name="Labutti K."/>
            <person name="Salamov A."/>
            <person name="Andreopoulos B."/>
            <person name="Baker S."/>
            <person name="Barry K."/>
            <person name="Bills G."/>
            <person name="Bluhm B."/>
            <person name="Cannon C."/>
            <person name="Castanera R."/>
            <person name="Culley D."/>
            <person name="Daum C."/>
            <person name="Ezra D."/>
            <person name="Gonzalez J."/>
            <person name="Henrissat B."/>
            <person name="Kuo A."/>
            <person name="Liang C."/>
            <person name="Lipzen A."/>
            <person name="Lutzoni F."/>
            <person name="Magnuson J."/>
            <person name="Mondo S."/>
            <person name="Nolan M."/>
            <person name="Ohm R."/>
            <person name="Pangilinan J."/>
            <person name="Park H.-J."/>
            <person name="Ramirez L."/>
            <person name="Alfaro M."/>
            <person name="Sun H."/>
            <person name="Tritt A."/>
            <person name="Yoshinaga Y."/>
            <person name="Zwiers L.-H."/>
            <person name="Turgeon B."/>
            <person name="Goodwin S."/>
            <person name="Spatafora J."/>
            <person name="Crous P."/>
            <person name="Grigoriev I."/>
        </authorList>
    </citation>
    <scope>NUCLEOTIDE SEQUENCE</scope>
    <source>
        <strain evidence="2">CBS 119687</strain>
    </source>
</reference>
<dbReference type="PANTHER" id="PTHR38790:SF4">
    <property type="entry name" value="2EXR DOMAIN-CONTAINING PROTEIN"/>
    <property type="match status" value="1"/>
</dbReference>
<dbReference type="PANTHER" id="PTHR38790">
    <property type="entry name" value="2EXR DOMAIN-CONTAINING PROTEIN-RELATED"/>
    <property type="match status" value="1"/>
</dbReference>
<dbReference type="InterPro" id="IPR056632">
    <property type="entry name" value="DUF7730"/>
</dbReference>
<evidence type="ECO:0000259" key="1">
    <source>
        <dbReference type="Pfam" id="PF24864"/>
    </source>
</evidence>
<accession>A0A6A6AP29</accession>
<dbReference type="RefSeq" id="XP_033527081.1">
    <property type="nucleotide sequence ID" value="XM_033667489.1"/>
</dbReference>
<protein>
    <recommendedName>
        <fullName evidence="1">DUF7730 domain-containing protein</fullName>
    </recommendedName>
</protein>
<dbReference type="OrthoDB" id="5413827at2759"/>
<dbReference type="GeneID" id="54407921"/>